<sequence>MSALWADASTSYPADRGSDQDRRARPRVIEGGAGTARLGRVPFVLALIVVLGVGMAGLLALNTSLQGQAFQARSLSQKANQLTYQEASLRTQVSELRSSDNLAARAFKLGMRPDPNPGFIELGSGKVVGKAKTVTGHEVPMIIKTPEQINAERKAKQAKVQAEEAKRQAAEARKEADDPKTSDQKQTNTKQDQGGRG</sequence>
<evidence type="ECO:0000313" key="3">
    <source>
        <dbReference type="EMBL" id="GGL76007.1"/>
    </source>
</evidence>
<evidence type="ECO:0000256" key="2">
    <source>
        <dbReference type="SAM" id="Phobius"/>
    </source>
</evidence>
<feature type="transmembrane region" description="Helical" evidence="2">
    <location>
        <begin position="41"/>
        <end position="61"/>
    </location>
</feature>
<accession>A0A917SFN0</accession>
<reference evidence="3" key="2">
    <citation type="submission" date="2020-09" db="EMBL/GenBank/DDBJ databases">
        <authorList>
            <person name="Sun Q."/>
            <person name="Zhou Y."/>
        </authorList>
    </citation>
    <scope>NUCLEOTIDE SEQUENCE</scope>
    <source>
        <strain evidence="3">CGMCC 4.7306</strain>
    </source>
</reference>
<feature type="compositionally biased region" description="Polar residues" evidence="1">
    <location>
        <begin position="184"/>
        <end position="197"/>
    </location>
</feature>
<reference evidence="3" key="1">
    <citation type="journal article" date="2014" name="Int. J. Syst. Evol. Microbiol.">
        <title>Complete genome sequence of Corynebacterium casei LMG S-19264T (=DSM 44701T), isolated from a smear-ripened cheese.</title>
        <authorList>
            <consortium name="US DOE Joint Genome Institute (JGI-PGF)"/>
            <person name="Walter F."/>
            <person name="Albersmeier A."/>
            <person name="Kalinowski J."/>
            <person name="Ruckert C."/>
        </authorList>
    </citation>
    <scope>NUCLEOTIDE SEQUENCE</scope>
    <source>
        <strain evidence="3">CGMCC 4.7306</strain>
    </source>
</reference>
<keyword evidence="4" id="KW-1185">Reference proteome</keyword>
<comment type="caution">
    <text evidence="3">The sequence shown here is derived from an EMBL/GenBank/DDBJ whole genome shotgun (WGS) entry which is preliminary data.</text>
</comment>
<dbReference type="EMBL" id="BMMZ01000011">
    <property type="protein sequence ID" value="GGL76007.1"/>
    <property type="molecule type" value="Genomic_DNA"/>
</dbReference>
<protein>
    <recommendedName>
        <fullName evidence="5">Cell division protein FtsL</fullName>
    </recommendedName>
</protein>
<feature type="compositionally biased region" description="Basic and acidic residues" evidence="1">
    <location>
        <begin position="150"/>
        <end position="183"/>
    </location>
</feature>
<dbReference type="AlphaFoldDB" id="A0A917SFN0"/>
<dbReference type="RefSeq" id="WP_188896948.1">
    <property type="nucleotide sequence ID" value="NZ_BMMZ01000011.1"/>
</dbReference>
<feature type="region of interest" description="Disordered" evidence="1">
    <location>
        <begin position="1"/>
        <end position="24"/>
    </location>
</feature>
<keyword evidence="2" id="KW-0472">Membrane</keyword>
<evidence type="ECO:0000256" key="1">
    <source>
        <dbReference type="SAM" id="MobiDB-lite"/>
    </source>
</evidence>
<gene>
    <name evidence="3" type="ORF">GCM10011575_37790</name>
</gene>
<keyword evidence="2" id="KW-1133">Transmembrane helix</keyword>
<name>A0A917SFN0_9ACTN</name>
<dbReference type="Proteomes" id="UP000613840">
    <property type="component" value="Unassembled WGS sequence"/>
</dbReference>
<evidence type="ECO:0008006" key="5">
    <source>
        <dbReference type="Google" id="ProtNLM"/>
    </source>
</evidence>
<organism evidence="3 4">
    <name type="scientific">Microlunatus endophyticus</name>
    <dbReference type="NCBI Taxonomy" id="1716077"/>
    <lineage>
        <taxon>Bacteria</taxon>
        <taxon>Bacillati</taxon>
        <taxon>Actinomycetota</taxon>
        <taxon>Actinomycetes</taxon>
        <taxon>Propionibacteriales</taxon>
        <taxon>Propionibacteriaceae</taxon>
        <taxon>Microlunatus</taxon>
    </lineage>
</organism>
<proteinExistence type="predicted"/>
<keyword evidence="2" id="KW-0812">Transmembrane</keyword>
<evidence type="ECO:0000313" key="4">
    <source>
        <dbReference type="Proteomes" id="UP000613840"/>
    </source>
</evidence>
<feature type="region of interest" description="Disordered" evidence="1">
    <location>
        <begin position="145"/>
        <end position="197"/>
    </location>
</feature>